<gene>
    <name evidence="3" type="ORF">ACFSJ3_16560</name>
</gene>
<accession>A0ABW4XPU8</accession>
<dbReference type="Gene3D" id="3.40.50.720">
    <property type="entry name" value="NAD(P)-binding Rossmann-like Domain"/>
    <property type="match status" value="1"/>
</dbReference>
<name>A0ABW4XPU8_9GAMM</name>
<comment type="caution">
    <text evidence="3">The sequence shown here is derived from an EMBL/GenBank/DDBJ whole genome shotgun (WGS) entry which is preliminary data.</text>
</comment>
<dbReference type="InterPro" id="IPR036291">
    <property type="entry name" value="NAD(P)-bd_dom_sf"/>
</dbReference>
<proteinExistence type="inferred from homology"/>
<keyword evidence="2 3" id="KW-0560">Oxidoreductase</keyword>
<dbReference type="SUPFAM" id="SSF51735">
    <property type="entry name" value="NAD(P)-binding Rossmann-fold domains"/>
    <property type="match status" value="1"/>
</dbReference>
<comment type="similarity">
    <text evidence="1">Belongs to the short-chain dehydrogenases/reductases (SDR) family.</text>
</comment>
<evidence type="ECO:0000313" key="4">
    <source>
        <dbReference type="Proteomes" id="UP001597380"/>
    </source>
</evidence>
<dbReference type="InterPro" id="IPR002347">
    <property type="entry name" value="SDR_fam"/>
</dbReference>
<organism evidence="3 4">
    <name type="scientific">Corallincola platygyrae</name>
    <dbReference type="NCBI Taxonomy" id="1193278"/>
    <lineage>
        <taxon>Bacteria</taxon>
        <taxon>Pseudomonadati</taxon>
        <taxon>Pseudomonadota</taxon>
        <taxon>Gammaproteobacteria</taxon>
        <taxon>Alteromonadales</taxon>
        <taxon>Psychromonadaceae</taxon>
        <taxon>Corallincola</taxon>
    </lineage>
</organism>
<dbReference type="EC" id="1.1.1.-" evidence="3"/>
<dbReference type="RefSeq" id="WP_345341697.1">
    <property type="nucleotide sequence ID" value="NZ_BAABLI010000030.1"/>
</dbReference>
<protein>
    <submittedName>
        <fullName evidence="3">SDR family NAD(P)-dependent oxidoreductase</fullName>
        <ecNumber evidence="3">1.1.1.-</ecNumber>
    </submittedName>
</protein>
<reference evidence="4" key="1">
    <citation type="journal article" date="2019" name="Int. J. Syst. Evol. Microbiol.">
        <title>The Global Catalogue of Microorganisms (GCM) 10K type strain sequencing project: providing services to taxonomists for standard genome sequencing and annotation.</title>
        <authorList>
            <consortium name="The Broad Institute Genomics Platform"/>
            <consortium name="The Broad Institute Genome Sequencing Center for Infectious Disease"/>
            <person name="Wu L."/>
            <person name="Ma J."/>
        </authorList>
    </citation>
    <scope>NUCLEOTIDE SEQUENCE [LARGE SCALE GENOMIC DNA]</scope>
    <source>
        <strain evidence="4">CGMCC 1.10992</strain>
    </source>
</reference>
<dbReference type="PRINTS" id="PR00081">
    <property type="entry name" value="GDHRDH"/>
</dbReference>
<dbReference type="PRINTS" id="PR00080">
    <property type="entry name" value="SDRFAMILY"/>
</dbReference>
<evidence type="ECO:0000313" key="3">
    <source>
        <dbReference type="EMBL" id="MFD2097605.1"/>
    </source>
</evidence>
<dbReference type="PANTHER" id="PTHR42760:SF133">
    <property type="entry name" value="3-OXOACYL-[ACYL-CARRIER-PROTEIN] REDUCTASE"/>
    <property type="match status" value="1"/>
</dbReference>
<dbReference type="GO" id="GO:0016491">
    <property type="term" value="F:oxidoreductase activity"/>
    <property type="evidence" value="ECO:0007669"/>
    <property type="project" value="UniProtKB-KW"/>
</dbReference>
<dbReference type="CDD" id="cd05233">
    <property type="entry name" value="SDR_c"/>
    <property type="match status" value="1"/>
</dbReference>
<keyword evidence="4" id="KW-1185">Reference proteome</keyword>
<dbReference type="EMBL" id="JBHUHT010000026">
    <property type="protein sequence ID" value="MFD2097605.1"/>
    <property type="molecule type" value="Genomic_DNA"/>
</dbReference>
<sequence length="262" mass="27937">MNISTSNSNNAAQAIALIIGGSSGMGLATAKQLLNQGITPLIVGRDESKLAQAQQMLSKLGLVETLRADLYQPQDIEGLISTIQAEQRHIKFLVNAAGYFKPTAFLDHSKDDYHAYQALNEATFFITQAVANNMVKHGGGNMVNIGSMWAKQAVKATPSSAYSMAKAGLHALTQHLAMELAEHNIRVNAVAPAVVKTPIYGAFIEPDAIDETLAGFDSFHPIGRIGTADDVAQTISFLLSDQANWITGAIWDVDGGVMAGRN</sequence>
<dbReference type="Pfam" id="PF13561">
    <property type="entry name" value="adh_short_C2"/>
    <property type="match status" value="1"/>
</dbReference>
<evidence type="ECO:0000256" key="2">
    <source>
        <dbReference type="ARBA" id="ARBA00023002"/>
    </source>
</evidence>
<dbReference type="PANTHER" id="PTHR42760">
    <property type="entry name" value="SHORT-CHAIN DEHYDROGENASES/REDUCTASES FAMILY MEMBER"/>
    <property type="match status" value="1"/>
</dbReference>
<evidence type="ECO:0000256" key="1">
    <source>
        <dbReference type="ARBA" id="ARBA00006484"/>
    </source>
</evidence>
<dbReference type="Proteomes" id="UP001597380">
    <property type="component" value="Unassembled WGS sequence"/>
</dbReference>